<feature type="domain" description="CinA C-terminal" evidence="1">
    <location>
        <begin position="7"/>
        <end position="157"/>
    </location>
</feature>
<proteinExistence type="predicted"/>
<reference evidence="2" key="1">
    <citation type="submission" date="2020-05" db="EMBL/GenBank/DDBJ databases">
        <authorList>
            <person name="Chiriac C."/>
            <person name="Salcher M."/>
            <person name="Ghai R."/>
            <person name="Kavagutti S V."/>
        </authorList>
    </citation>
    <scope>NUCLEOTIDE SEQUENCE</scope>
</reference>
<protein>
    <submittedName>
        <fullName evidence="2">Unannotated protein</fullName>
    </submittedName>
</protein>
<gene>
    <name evidence="2" type="ORF">UFOPK2802_00902</name>
</gene>
<name>A0A6J6TJN1_9ZZZZ</name>
<dbReference type="EMBL" id="CAEZYX010000115">
    <property type="protein sequence ID" value="CAB4747015.1"/>
    <property type="molecule type" value="Genomic_DNA"/>
</dbReference>
<dbReference type="NCBIfam" id="TIGR00199">
    <property type="entry name" value="PncC_domain"/>
    <property type="match status" value="1"/>
</dbReference>
<evidence type="ECO:0000259" key="1">
    <source>
        <dbReference type="Pfam" id="PF02464"/>
    </source>
</evidence>
<organism evidence="2">
    <name type="scientific">freshwater metagenome</name>
    <dbReference type="NCBI Taxonomy" id="449393"/>
    <lineage>
        <taxon>unclassified sequences</taxon>
        <taxon>metagenomes</taxon>
        <taxon>ecological metagenomes</taxon>
    </lineage>
</organism>
<dbReference type="InterPro" id="IPR008136">
    <property type="entry name" value="CinA_C"/>
</dbReference>
<accession>A0A6J6TJN1</accession>
<dbReference type="AlphaFoldDB" id="A0A6J6TJN1"/>
<dbReference type="InterPro" id="IPR036653">
    <property type="entry name" value="CinA-like_C"/>
</dbReference>
<dbReference type="SUPFAM" id="SSF142433">
    <property type="entry name" value="CinA-like"/>
    <property type="match status" value="1"/>
</dbReference>
<sequence>MSNNAINKLSETLVKTLTLRGETISTAESITGGLISAAITDIPGASEVFLGGVVSYSNTMKKDELGISAADIKKVGVVSEAIAVAMALAIKKRTKSTWAISSTGVAGPGSSDGVPAGTVWIGIAGPKIAQGIELSIAGKREIVRLGAVESALGAFERILTSSNSSKQK</sequence>
<evidence type="ECO:0000313" key="2">
    <source>
        <dbReference type="EMBL" id="CAB4747015.1"/>
    </source>
</evidence>
<dbReference type="Pfam" id="PF02464">
    <property type="entry name" value="CinA"/>
    <property type="match status" value="1"/>
</dbReference>
<dbReference type="Gene3D" id="3.90.950.20">
    <property type="entry name" value="CinA-like"/>
    <property type="match status" value="1"/>
</dbReference>